<evidence type="ECO:0000259" key="1">
    <source>
        <dbReference type="PROSITE" id="PS51819"/>
    </source>
</evidence>
<organism evidence="2 3">
    <name type="scientific">Arthrobacter ginsengisoli</name>
    <dbReference type="NCBI Taxonomy" id="1356565"/>
    <lineage>
        <taxon>Bacteria</taxon>
        <taxon>Bacillati</taxon>
        <taxon>Actinomycetota</taxon>
        <taxon>Actinomycetes</taxon>
        <taxon>Micrococcales</taxon>
        <taxon>Micrococcaceae</taxon>
        <taxon>Arthrobacter</taxon>
    </lineage>
</organism>
<dbReference type="CDD" id="cd06587">
    <property type="entry name" value="VOC"/>
    <property type="match status" value="1"/>
</dbReference>
<accession>A0ABU1UH66</accession>
<evidence type="ECO:0000313" key="3">
    <source>
        <dbReference type="Proteomes" id="UP001252243"/>
    </source>
</evidence>
<dbReference type="Gene3D" id="3.10.180.10">
    <property type="entry name" value="2,3-Dihydroxybiphenyl 1,2-Dioxygenase, domain 1"/>
    <property type="match status" value="1"/>
</dbReference>
<reference evidence="2 3" key="1">
    <citation type="submission" date="2023-07" db="EMBL/GenBank/DDBJ databases">
        <title>Sorghum-associated microbial communities from plants grown in Nebraska, USA.</title>
        <authorList>
            <person name="Schachtman D."/>
        </authorList>
    </citation>
    <scope>NUCLEOTIDE SEQUENCE [LARGE SCALE GENOMIC DNA]</scope>
    <source>
        <strain evidence="2 3">BE167</strain>
    </source>
</reference>
<keyword evidence="3" id="KW-1185">Reference proteome</keyword>
<protein>
    <submittedName>
        <fullName evidence="2">Catechol 2,3-dioxygenase-like lactoylglutathione lyase family enzyme</fullName>
    </submittedName>
</protein>
<dbReference type="Pfam" id="PF22677">
    <property type="entry name" value="Ble-like_N"/>
    <property type="match status" value="1"/>
</dbReference>
<proteinExistence type="predicted"/>
<name>A0ABU1UH66_9MICC</name>
<evidence type="ECO:0000313" key="2">
    <source>
        <dbReference type="EMBL" id="MDR7084527.1"/>
    </source>
</evidence>
<dbReference type="InterPro" id="IPR053863">
    <property type="entry name" value="Glyoxy/Ble-like_N"/>
</dbReference>
<dbReference type="PROSITE" id="PS51819">
    <property type="entry name" value="VOC"/>
    <property type="match status" value="1"/>
</dbReference>
<sequence>MLSRFYVNPILPAKDGDRARRFYRDVLGLELLTGPTDDPMVFGAANGSSIAVSEMPDRVPPPYPMISFMVTGIEEVVEALKARGATFRPLAPASFAGVEGTAVGDVMDFGPAKSAFLEDSEGNVIALNEFVG</sequence>
<dbReference type="InterPro" id="IPR037523">
    <property type="entry name" value="VOC_core"/>
</dbReference>
<dbReference type="EMBL" id="JAVDVQ010000024">
    <property type="protein sequence ID" value="MDR7084527.1"/>
    <property type="molecule type" value="Genomic_DNA"/>
</dbReference>
<feature type="domain" description="VOC" evidence="1">
    <location>
        <begin position="3"/>
        <end position="130"/>
    </location>
</feature>
<dbReference type="Proteomes" id="UP001252243">
    <property type="component" value="Unassembled WGS sequence"/>
</dbReference>
<gene>
    <name evidence="2" type="ORF">J2X01_003838</name>
</gene>
<dbReference type="SUPFAM" id="SSF54593">
    <property type="entry name" value="Glyoxalase/Bleomycin resistance protein/Dihydroxybiphenyl dioxygenase"/>
    <property type="match status" value="1"/>
</dbReference>
<comment type="caution">
    <text evidence="2">The sequence shown here is derived from an EMBL/GenBank/DDBJ whole genome shotgun (WGS) entry which is preliminary data.</text>
</comment>
<dbReference type="InterPro" id="IPR029068">
    <property type="entry name" value="Glyas_Bleomycin-R_OHBP_Dase"/>
</dbReference>
<dbReference type="RefSeq" id="WP_310061067.1">
    <property type="nucleotide sequence ID" value="NZ_JAVDVQ010000024.1"/>
</dbReference>